<reference evidence="2 3" key="1">
    <citation type="submission" date="2021-06" db="EMBL/GenBank/DDBJ databases">
        <title>Caerostris extrusa draft genome.</title>
        <authorList>
            <person name="Kono N."/>
            <person name="Arakawa K."/>
        </authorList>
    </citation>
    <scope>NUCLEOTIDE SEQUENCE [LARGE SCALE GENOMIC DNA]</scope>
</reference>
<dbReference type="AlphaFoldDB" id="A0AAV4UEM9"/>
<feature type="region of interest" description="Disordered" evidence="1">
    <location>
        <begin position="42"/>
        <end position="68"/>
    </location>
</feature>
<name>A0AAV4UEM9_CAEEX</name>
<protein>
    <submittedName>
        <fullName evidence="2">Uncharacterized protein</fullName>
    </submittedName>
</protein>
<comment type="caution">
    <text evidence="2">The sequence shown here is derived from an EMBL/GenBank/DDBJ whole genome shotgun (WGS) entry which is preliminary data.</text>
</comment>
<evidence type="ECO:0000313" key="3">
    <source>
        <dbReference type="Proteomes" id="UP001054945"/>
    </source>
</evidence>
<gene>
    <name evidence="2" type="ORF">CEXT_368181</name>
</gene>
<dbReference type="EMBL" id="BPLR01012746">
    <property type="protein sequence ID" value="GIY56231.1"/>
    <property type="molecule type" value="Genomic_DNA"/>
</dbReference>
<sequence>MVLEYKPANLNDRPRQFNFSATITRHPAWLLINDIESSHKTAGNKKENINQLPERVPTGITTSDLSGSSSSKPSVMFHITNAAREFTVGHWFPILSKAIPDFTFHPPIAPCCGLSCVDSLPTGMEDNATKSGIF</sequence>
<evidence type="ECO:0000313" key="2">
    <source>
        <dbReference type="EMBL" id="GIY56231.1"/>
    </source>
</evidence>
<keyword evidence="3" id="KW-1185">Reference proteome</keyword>
<evidence type="ECO:0000256" key="1">
    <source>
        <dbReference type="SAM" id="MobiDB-lite"/>
    </source>
</evidence>
<dbReference type="Proteomes" id="UP001054945">
    <property type="component" value="Unassembled WGS sequence"/>
</dbReference>
<organism evidence="2 3">
    <name type="scientific">Caerostris extrusa</name>
    <name type="common">Bark spider</name>
    <name type="synonym">Caerostris bankana</name>
    <dbReference type="NCBI Taxonomy" id="172846"/>
    <lineage>
        <taxon>Eukaryota</taxon>
        <taxon>Metazoa</taxon>
        <taxon>Ecdysozoa</taxon>
        <taxon>Arthropoda</taxon>
        <taxon>Chelicerata</taxon>
        <taxon>Arachnida</taxon>
        <taxon>Araneae</taxon>
        <taxon>Araneomorphae</taxon>
        <taxon>Entelegynae</taxon>
        <taxon>Araneoidea</taxon>
        <taxon>Araneidae</taxon>
        <taxon>Caerostris</taxon>
    </lineage>
</organism>
<proteinExistence type="predicted"/>
<accession>A0AAV4UEM9</accession>